<reference evidence="11" key="1">
    <citation type="submission" date="2020-05" db="UniProtKB">
        <authorList>
            <consortium name="EnsemblMetazoa"/>
        </authorList>
    </citation>
    <scope>IDENTIFICATION</scope>
    <source>
        <strain evidence="11">BB02</strain>
    </source>
</reference>
<name>A0A2C9LGQ9_BIOGL</name>
<evidence type="ECO:0000256" key="9">
    <source>
        <dbReference type="ARBA" id="ARBA00023136"/>
    </source>
</evidence>
<keyword evidence="7" id="KW-1133">Transmembrane helix</keyword>
<dbReference type="VEuPathDB" id="VectorBase:BGLAX_026854"/>
<evidence type="ECO:0000256" key="1">
    <source>
        <dbReference type="ARBA" id="ARBA00004323"/>
    </source>
</evidence>
<dbReference type="Proteomes" id="UP000076420">
    <property type="component" value="Unassembled WGS sequence"/>
</dbReference>
<evidence type="ECO:0000313" key="12">
    <source>
        <dbReference type="Proteomes" id="UP000076420"/>
    </source>
</evidence>
<evidence type="ECO:0000256" key="5">
    <source>
        <dbReference type="ARBA" id="ARBA00022692"/>
    </source>
</evidence>
<keyword evidence="5" id="KW-0812">Transmembrane</keyword>
<evidence type="ECO:0000256" key="2">
    <source>
        <dbReference type="ARBA" id="ARBA00008661"/>
    </source>
</evidence>
<dbReference type="VEuPathDB" id="VectorBase:BGLB030825"/>
<dbReference type="AlphaFoldDB" id="A0A2C9LGQ9"/>
<dbReference type="GO" id="GO:0016758">
    <property type="term" value="F:hexosyltransferase activity"/>
    <property type="evidence" value="ECO:0007669"/>
    <property type="project" value="InterPro"/>
</dbReference>
<proteinExistence type="inferred from homology"/>
<dbReference type="GO" id="GO:0000139">
    <property type="term" value="C:Golgi membrane"/>
    <property type="evidence" value="ECO:0007669"/>
    <property type="project" value="UniProtKB-SubCell"/>
</dbReference>
<evidence type="ECO:0000256" key="6">
    <source>
        <dbReference type="ARBA" id="ARBA00022968"/>
    </source>
</evidence>
<evidence type="ECO:0000256" key="8">
    <source>
        <dbReference type="ARBA" id="ARBA00023034"/>
    </source>
</evidence>
<evidence type="ECO:0000256" key="10">
    <source>
        <dbReference type="RuleBase" id="RU363063"/>
    </source>
</evidence>
<dbReference type="KEGG" id="bgt:106058620"/>
<evidence type="ECO:0000256" key="7">
    <source>
        <dbReference type="ARBA" id="ARBA00022989"/>
    </source>
</evidence>
<comment type="subcellular location">
    <subcellularLocation>
        <location evidence="1 10">Golgi apparatus membrane</location>
        <topology evidence="1 10">Single-pass type II membrane protein</topology>
    </subcellularLocation>
</comment>
<gene>
    <name evidence="11" type="primary">106058620</name>
</gene>
<keyword evidence="4" id="KW-0808">Transferase</keyword>
<dbReference type="EC" id="2.4.1.-" evidence="10"/>
<dbReference type="PANTHER" id="PTHR11214">
    <property type="entry name" value="BETA-1,3-N-ACETYLGLUCOSAMINYLTRANSFERASE"/>
    <property type="match status" value="1"/>
</dbReference>
<sequence length="333" mass="38612">MTILLVVHVYTFGKYKEESKGEYKETPKQESKEMVSFSKDDPRLLLLELMEDQGHRLDYIEKHNADIQEVFHQMDVVTKENKKALLSFLSQPVINDHSFDYIHNPDRACVNSNTDVLIMVPSSPGNFQNRKNIRSGDYSTFTGNIENRAQIMFFIGLTESNETQMRIDEESETYEDIVQESFEDVYRNIRYKSVSMLRWVSTYCREARFVIRNDDDISVNLSLVLDTVKRTREKYANFILGRVRMNDMPMRNMKDKYALSRQEYAPNVFPPFALGGLLGLTTLTAELLYQAALRVSPIWLDDVYITGICAPHVGVKLINDSSFAFKHKGKWAH</sequence>
<dbReference type="GO" id="GO:0006493">
    <property type="term" value="P:protein O-linked glycosylation"/>
    <property type="evidence" value="ECO:0007669"/>
    <property type="project" value="TreeGrafter"/>
</dbReference>
<dbReference type="STRING" id="6526.A0A2C9LGQ9"/>
<evidence type="ECO:0000256" key="3">
    <source>
        <dbReference type="ARBA" id="ARBA00022676"/>
    </source>
</evidence>
<dbReference type="EnsemblMetazoa" id="BGLB030825-RA">
    <property type="protein sequence ID" value="BGLB030825-PA"/>
    <property type="gene ID" value="BGLB030825"/>
</dbReference>
<evidence type="ECO:0000256" key="4">
    <source>
        <dbReference type="ARBA" id="ARBA00022679"/>
    </source>
</evidence>
<dbReference type="PANTHER" id="PTHR11214:SF364">
    <property type="entry name" value="HEXOSYLTRANSFERASE"/>
    <property type="match status" value="1"/>
</dbReference>
<comment type="similarity">
    <text evidence="2 10">Belongs to the glycosyltransferase 31 family.</text>
</comment>
<dbReference type="InterPro" id="IPR002659">
    <property type="entry name" value="Glyco_trans_31"/>
</dbReference>
<evidence type="ECO:0000313" key="11">
    <source>
        <dbReference type="EnsemblMetazoa" id="BGLB030825-PA"/>
    </source>
</evidence>
<dbReference type="Gene3D" id="3.90.550.50">
    <property type="match status" value="1"/>
</dbReference>
<organism evidence="11 12">
    <name type="scientific">Biomphalaria glabrata</name>
    <name type="common">Bloodfluke planorb</name>
    <name type="synonym">Freshwater snail</name>
    <dbReference type="NCBI Taxonomy" id="6526"/>
    <lineage>
        <taxon>Eukaryota</taxon>
        <taxon>Metazoa</taxon>
        <taxon>Spiralia</taxon>
        <taxon>Lophotrochozoa</taxon>
        <taxon>Mollusca</taxon>
        <taxon>Gastropoda</taxon>
        <taxon>Heterobranchia</taxon>
        <taxon>Euthyneura</taxon>
        <taxon>Panpulmonata</taxon>
        <taxon>Hygrophila</taxon>
        <taxon>Lymnaeoidea</taxon>
        <taxon>Planorbidae</taxon>
        <taxon>Biomphalaria</taxon>
    </lineage>
</organism>
<accession>A0A2C9LGQ9</accession>
<keyword evidence="8 10" id="KW-0333">Golgi apparatus</keyword>
<dbReference type="OrthoDB" id="6146401at2759"/>
<dbReference type="Pfam" id="PF01762">
    <property type="entry name" value="Galactosyl_T"/>
    <property type="match status" value="1"/>
</dbReference>
<protein>
    <recommendedName>
        <fullName evidence="10">Hexosyltransferase</fullName>
        <ecNumber evidence="10">2.4.1.-</ecNumber>
    </recommendedName>
</protein>
<keyword evidence="9" id="KW-0472">Membrane</keyword>
<keyword evidence="6" id="KW-0735">Signal-anchor</keyword>
<keyword evidence="3 10" id="KW-0328">Glycosyltransferase</keyword>